<dbReference type="RefSeq" id="WP_091483096.1">
    <property type="nucleotide sequence ID" value="NZ_FOTR01000003.1"/>
</dbReference>
<dbReference type="Proteomes" id="UP000198565">
    <property type="component" value="Unassembled WGS sequence"/>
</dbReference>
<feature type="transmembrane region" description="Helical" evidence="1">
    <location>
        <begin position="134"/>
        <end position="155"/>
    </location>
</feature>
<feature type="transmembrane region" description="Helical" evidence="1">
    <location>
        <begin position="38"/>
        <end position="58"/>
    </location>
</feature>
<dbReference type="InterPro" id="IPR038728">
    <property type="entry name" value="YkvI-like"/>
</dbReference>
<gene>
    <name evidence="2" type="ORF">SAMN04487943_103392</name>
</gene>
<keyword evidence="3" id="KW-1185">Reference proteome</keyword>
<dbReference type="AlphaFoldDB" id="A0A1I4K7H1"/>
<dbReference type="OrthoDB" id="4424890at2"/>
<feature type="transmembrane region" description="Helical" evidence="1">
    <location>
        <begin position="79"/>
        <end position="103"/>
    </location>
</feature>
<dbReference type="PANTHER" id="PTHR37814:SF1">
    <property type="entry name" value="MEMBRANE PROTEIN"/>
    <property type="match status" value="1"/>
</dbReference>
<feature type="transmembrane region" description="Helical" evidence="1">
    <location>
        <begin position="250"/>
        <end position="275"/>
    </location>
</feature>
<protein>
    <submittedName>
        <fullName evidence="2">Uncharacterized membrane protein YkvI</fullName>
    </submittedName>
</protein>
<evidence type="ECO:0000256" key="1">
    <source>
        <dbReference type="SAM" id="Phobius"/>
    </source>
</evidence>
<dbReference type="STRING" id="334253.SAMN04487943_103392"/>
<feature type="transmembrane region" description="Helical" evidence="1">
    <location>
        <begin position="109"/>
        <end position="127"/>
    </location>
</feature>
<feature type="transmembrane region" description="Helical" evidence="1">
    <location>
        <begin position="287"/>
        <end position="305"/>
    </location>
</feature>
<dbReference type="PANTHER" id="PTHR37814">
    <property type="entry name" value="CONSERVED MEMBRANE PROTEIN"/>
    <property type="match status" value="1"/>
</dbReference>
<accession>A0A1I4K7H1</accession>
<feature type="transmembrane region" description="Helical" evidence="1">
    <location>
        <begin position="311"/>
        <end position="333"/>
    </location>
</feature>
<evidence type="ECO:0000313" key="2">
    <source>
        <dbReference type="EMBL" id="SFL74493.1"/>
    </source>
</evidence>
<dbReference type="EMBL" id="FOTR01000003">
    <property type="protein sequence ID" value="SFL74493.1"/>
    <property type="molecule type" value="Genomic_DNA"/>
</dbReference>
<proteinExistence type="predicted"/>
<keyword evidence="1" id="KW-1133">Transmembrane helix</keyword>
<reference evidence="3" key="1">
    <citation type="submission" date="2016-10" db="EMBL/GenBank/DDBJ databases">
        <authorList>
            <person name="Varghese N."/>
            <person name="Submissions S."/>
        </authorList>
    </citation>
    <scope>NUCLEOTIDE SEQUENCE [LARGE SCALE GENOMIC DNA]</scope>
    <source>
        <strain evidence="3">CGMCC 1.4250</strain>
    </source>
</reference>
<name>A0A1I4K7H1_9BACI</name>
<sequence length="336" mass="37722">MWKSGMKWMFLIIGTMVGAGYASGRELWQFFGHESGLAIILFSLLFICAVGITMKISYQNQTSNYYALLQIILGKRIARFYDILIFFYLMSTTVIMIAGSGATFEAFQLSKWIGILFIVAFIILIFIKGVKGVLTFNVIILPLLIVGLLSILLIYTMDEQLTFILSLDHQANWTAAFTFTALNILSILAVLGAVGEKIESNGEIVIASVGSGFILGIISFLYNNSLIQISEIIILYEIPLFAILKNYPSYTYILMSILLWCAIFTTAISSVLGLVTRITRFLKYHMWQIALLLLVVLTPLTNIGFSTLVAFLYPIYGIVNLYLLCAILLFPFYKRI</sequence>
<evidence type="ECO:0000313" key="3">
    <source>
        <dbReference type="Proteomes" id="UP000198565"/>
    </source>
</evidence>
<keyword evidence="1" id="KW-0812">Transmembrane</keyword>
<keyword evidence="1" id="KW-0472">Membrane</keyword>
<organism evidence="2 3">
    <name type="scientific">Gracilibacillus orientalis</name>
    <dbReference type="NCBI Taxonomy" id="334253"/>
    <lineage>
        <taxon>Bacteria</taxon>
        <taxon>Bacillati</taxon>
        <taxon>Bacillota</taxon>
        <taxon>Bacilli</taxon>
        <taxon>Bacillales</taxon>
        <taxon>Bacillaceae</taxon>
        <taxon>Gracilibacillus</taxon>
    </lineage>
</organism>
<feature type="transmembrane region" description="Helical" evidence="1">
    <location>
        <begin position="175"/>
        <end position="195"/>
    </location>
</feature>
<feature type="transmembrane region" description="Helical" evidence="1">
    <location>
        <begin position="204"/>
        <end position="222"/>
    </location>
</feature>